<evidence type="ECO:0000313" key="8">
    <source>
        <dbReference type="EMBL" id="GIE26686.1"/>
    </source>
</evidence>
<feature type="region of interest" description="Disordered" evidence="7">
    <location>
        <begin position="251"/>
        <end position="278"/>
    </location>
</feature>
<sequence length="432" mass="45822">MFARGSGVFGAPRDQPPEWYHIGPVFALAESEDPSQGEDAGGSRADVYLYGTIGGWFGVSADSFVRDVASLDVDHITLHINSQGGAAQDGMAIGNIIRGHRAHVIASVDGMCASAASAAAMFADEVVMRPGSQMMVHDPWGFASGNAADVRKYADSLDSTSNAYAAVYAARAGGTTEEWRDIMRAESWYTAEEAVEAGLADRIGELSESGYSSDTHITPGRSGGFWDMWDSLSAADRHDLSAYMYAGREQAPAPRIPARQTPAASARRQPNTQEGSTAVAFSPEQLTTMRSQLGLADNADESAIVAALGQRLNEPAAPQTPPGTVVVDEAQHEQLVADARDGREARAQQLAERRAGLVQAAIDDGRIPRARREHWLEQLKVDPGSESTLANLKPGLVPLAEIGYATKNDGAPDPAASDDYWFAGIPAPSVKG</sequence>
<gene>
    <name evidence="8" type="ORF">Ahu01nite_097880</name>
</gene>
<dbReference type="NCBIfam" id="NF045542">
    <property type="entry name" value="Clp_rel_HeadMat"/>
    <property type="match status" value="1"/>
</dbReference>
<keyword evidence="2" id="KW-0963">Cytoplasm</keyword>
<dbReference type="PRINTS" id="PR00127">
    <property type="entry name" value="CLPPROTEASEP"/>
</dbReference>
<proteinExistence type="inferred from homology"/>
<evidence type="ECO:0000256" key="1">
    <source>
        <dbReference type="ARBA" id="ARBA00007039"/>
    </source>
</evidence>
<dbReference type="Proteomes" id="UP000603200">
    <property type="component" value="Unassembled WGS sequence"/>
</dbReference>
<dbReference type="CDD" id="cd07016">
    <property type="entry name" value="S14_ClpP_1"/>
    <property type="match status" value="1"/>
</dbReference>
<dbReference type="InterPro" id="IPR029045">
    <property type="entry name" value="ClpP/crotonase-like_dom_sf"/>
</dbReference>
<keyword evidence="4" id="KW-0378">Hydrolase</keyword>
<dbReference type="SUPFAM" id="SSF52096">
    <property type="entry name" value="ClpP/crotonase"/>
    <property type="match status" value="1"/>
</dbReference>
<dbReference type="Pfam" id="PF00574">
    <property type="entry name" value="CLP_protease"/>
    <property type="match status" value="1"/>
</dbReference>
<keyword evidence="3" id="KW-0645">Protease</keyword>
<keyword evidence="5" id="KW-0720">Serine protease</keyword>
<dbReference type="PANTHER" id="PTHR10381:SF70">
    <property type="entry name" value="ATP-DEPENDENT CLP PROTEASE PROTEOLYTIC SUBUNIT"/>
    <property type="match status" value="1"/>
</dbReference>
<dbReference type="InterPro" id="IPR001907">
    <property type="entry name" value="ClpP"/>
</dbReference>
<evidence type="ECO:0000256" key="7">
    <source>
        <dbReference type="SAM" id="MobiDB-lite"/>
    </source>
</evidence>
<keyword evidence="9" id="KW-1185">Reference proteome</keyword>
<evidence type="ECO:0000256" key="4">
    <source>
        <dbReference type="ARBA" id="ARBA00022801"/>
    </source>
</evidence>
<evidence type="ECO:0000256" key="6">
    <source>
        <dbReference type="RuleBase" id="RU003567"/>
    </source>
</evidence>
<accession>A0ABQ4A752</accession>
<protein>
    <recommendedName>
        <fullName evidence="6">ATP-dependent Clp protease proteolytic subunit</fullName>
    </recommendedName>
</protein>
<comment type="caution">
    <text evidence="8">The sequence shown here is derived from an EMBL/GenBank/DDBJ whole genome shotgun (WGS) entry which is preliminary data.</text>
</comment>
<dbReference type="Gene3D" id="3.90.226.10">
    <property type="entry name" value="2-enoyl-CoA Hydratase, Chain A, domain 1"/>
    <property type="match status" value="1"/>
</dbReference>
<comment type="similarity">
    <text evidence="1 6">Belongs to the peptidase S14 family.</text>
</comment>
<organism evidence="8 9">
    <name type="scientific">Winogradskya humida</name>
    <dbReference type="NCBI Taxonomy" id="113566"/>
    <lineage>
        <taxon>Bacteria</taxon>
        <taxon>Bacillati</taxon>
        <taxon>Actinomycetota</taxon>
        <taxon>Actinomycetes</taxon>
        <taxon>Micromonosporales</taxon>
        <taxon>Micromonosporaceae</taxon>
        <taxon>Winogradskya</taxon>
    </lineage>
</organism>
<dbReference type="EMBL" id="BOMN01000149">
    <property type="protein sequence ID" value="GIE26686.1"/>
    <property type="molecule type" value="Genomic_DNA"/>
</dbReference>
<evidence type="ECO:0000256" key="5">
    <source>
        <dbReference type="ARBA" id="ARBA00022825"/>
    </source>
</evidence>
<dbReference type="PANTHER" id="PTHR10381">
    <property type="entry name" value="ATP-DEPENDENT CLP PROTEASE PROTEOLYTIC SUBUNIT"/>
    <property type="match status" value="1"/>
</dbReference>
<evidence type="ECO:0000256" key="2">
    <source>
        <dbReference type="ARBA" id="ARBA00022490"/>
    </source>
</evidence>
<dbReference type="InterPro" id="IPR023562">
    <property type="entry name" value="ClpP/TepA"/>
</dbReference>
<reference evidence="8 9" key="1">
    <citation type="submission" date="2021-01" db="EMBL/GenBank/DDBJ databases">
        <title>Whole genome shotgun sequence of Actinoplanes humidus NBRC 14915.</title>
        <authorList>
            <person name="Komaki H."/>
            <person name="Tamura T."/>
        </authorList>
    </citation>
    <scope>NUCLEOTIDE SEQUENCE [LARGE SCALE GENOMIC DNA]</scope>
    <source>
        <strain evidence="8 9">NBRC 14915</strain>
    </source>
</reference>
<evidence type="ECO:0000256" key="3">
    <source>
        <dbReference type="ARBA" id="ARBA00022670"/>
    </source>
</evidence>
<name>A0ABQ4A752_9ACTN</name>
<evidence type="ECO:0000313" key="9">
    <source>
        <dbReference type="Proteomes" id="UP000603200"/>
    </source>
</evidence>